<keyword evidence="3" id="KW-1185">Reference proteome</keyword>
<dbReference type="GeneID" id="39612614"/>
<dbReference type="Proteomes" id="UP000267145">
    <property type="component" value="Unassembled WGS sequence"/>
</dbReference>
<proteinExistence type="predicted"/>
<comment type="caution">
    <text evidence="2">The sequence shown here is derived from an EMBL/GenBank/DDBJ whole genome shotgun (WGS) entry which is preliminary data.</text>
</comment>
<gene>
    <name evidence="2" type="ORF">D7B24_008925</name>
</gene>
<feature type="region of interest" description="Disordered" evidence="1">
    <location>
        <begin position="1"/>
        <end position="25"/>
    </location>
</feature>
<reference evidence="2 3" key="1">
    <citation type="submission" date="2018-10" db="EMBL/GenBank/DDBJ databases">
        <title>Genome sequence of Verticillium nonalfalfae VnAa140.</title>
        <authorList>
            <person name="Stajich J.E."/>
            <person name="Kasson M.T."/>
        </authorList>
    </citation>
    <scope>NUCLEOTIDE SEQUENCE [LARGE SCALE GENOMIC DNA]</scope>
    <source>
        <strain evidence="2 3">VnAa140</strain>
    </source>
</reference>
<protein>
    <submittedName>
        <fullName evidence="2">Uncharacterized protein</fullName>
    </submittedName>
</protein>
<name>A0A3M9Y6L5_9PEZI</name>
<feature type="compositionally biased region" description="Low complexity" evidence="1">
    <location>
        <begin position="86"/>
        <end position="103"/>
    </location>
</feature>
<feature type="compositionally biased region" description="Basic and acidic residues" evidence="1">
    <location>
        <begin position="1"/>
        <end position="12"/>
    </location>
</feature>
<dbReference type="EMBL" id="RBVV01000084">
    <property type="protein sequence ID" value="RNJ55148.1"/>
    <property type="molecule type" value="Genomic_DNA"/>
</dbReference>
<evidence type="ECO:0000313" key="3">
    <source>
        <dbReference type="Proteomes" id="UP000267145"/>
    </source>
</evidence>
<sequence>MPLVRGKEDRRPRFGPTDGPDDDLSPVITSVTMLASFALNGASALPITLRAVGRSSRGIVDVWAAVLKPNIQPYQQQSIPDRRSSRVSGYSSSGAARSNSSSVLKAYFER</sequence>
<dbReference type="RefSeq" id="XP_028493306.1">
    <property type="nucleotide sequence ID" value="XM_028643006.1"/>
</dbReference>
<dbReference type="AlphaFoldDB" id="A0A3M9Y6L5"/>
<accession>A0A3M9Y6L5</accession>
<evidence type="ECO:0000256" key="1">
    <source>
        <dbReference type="SAM" id="MobiDB-lite"/>
    </source>
</evidence>
<organism evidence="2 3">
    <name type="scientific">Verticillium nonalfalfae</name>
    <dbReference type="NCBI Taxonomy" id="1051616"/>
    <lineage>
        <taxon>Eukaryota</taxon>
        <taxon>Fungi</taxon>
        <taxon>Dikarya</taxon>
        <taxon>Ascomycota</taxon>
        <taxon>Pezizomycotina</taxon>
        <taxon>Sordariomycetes</taxon>
        <taxon>Hypocreomycetidae</taxon>
        <taxon>Glomerellales</taxon>
        <taxon>Plectosphaerellaceae</taxon>
        <taxon>Verticillium</taxon>
    </lineage>
</organism>
<evidence type="ECO:0000313" key="2">
    <source>
        <dbReference type="EMBL" id="RNJ55148.1"/>
    </source>
</evidence>
<feature type="region of interest" description="Disordered" evidence="1">
    <location>
        <begin position="75"/>
        <end position="110"/>
    </location>
</feature>